<accession>A0A644YP22</accession>
<organism evidence="1">
    <name type="scientific">bioreactor metagenome</name>
    <dbReference type="NCBI Taxonomy" id="1076179"/>
    <lineage>
        <taxon>unclassified sequences</taxon>
        <taxon>metagenomes</taxon>
        <taxon>ecological metagenomes</taxon>
    </lineage>
</organism>
<dbReference type="AlphaFoldDB" id="A0A644YP22"/>
<evidence type="ECO:0000313" key="1">
    <source>
        <dbReference type="EMBL" id="MPM30027.1"/>
    </source>
</evidence>
<name>A0A644YP22_9ZZZZ</name>
<proteinExistence type="predicted"/>
<reference evidence="1" key="1">
    <citation type="submission" date="2019-08" db="EMBL/GenBank/DDBJ databases">
        <authorList>
            <person name="Kucharzyk K."/>
            <person name="Murdoch R.W."/>
            <person name="Higgins S."/>
            <person name="Loffler F."/>
        </authorList>
    </citation>
    <scope>NUCLEOTIDE SEQUENCE</scope>
</reference>
<gene>
    <name evidence="1" type="ORF">SDC9_76569</name>
</gene>
<comment type="caution">
    <text evidence="1">The sequence shown here is derived from an EMBL/GenBank/DDBJ whole genome shotgun (WGS) entry which is preliminary data.</text>
</comment>
<protein>
    <submittedName>
        <fullName evidence="1">Uncharacterized protein</fullName>
    </submittedName>
</protein>
<dbReference type="EMBL" id="VSSQ01005673">
    <property type="protein sequence ID" value="MPM30027.1"/>
    <property type="molecule type" value="Genomic_DNA"/>
</dbReference>
<sequence length="60" mass="6367">MRHNAVGIAAFSEGELVPDAAAAGIDLWDKGKIDDLVLQHLDLQIAAGLRSWRNRAASAA</sequence>